<evidence type="ECO:0000256" key="4">
    <source>
        <dbReference type="ARBA" id="ARBA00022801"/>
    </source>
</evidence>
<reference evidence="12" key="1">
    <citation type="submission" date="2016-10" db="EMBL/GenBank/DDBJ databases">
        <authorList>
            <person name="Varghese N."/>
            <person name="Submissions S."/>
        </authorList>
    </citation>
    <scope>NUCLEOTIDE SEQUENCE [LARGE SCALE GENOMIC DNA]</scope>
    <source>
        <strain evidence="12">DSM 15310</strain>
    </source>
</reference>
<gene>
    <name evidence="11" type="ORF">SAMN04487998_2431</name>
</gene>
<dbReference type="GO" id="GO:0006508">
    <property type="term" value="P:proteolysis"/>
    <property type="evidence" value="ECO:0007669"/>
    <property type="project" value="UniProtKB-KW"/>
</dbReference>
<dbReference type="RefSeq" id="WP_092771851.1">
    <property type="nucleotide sequence ID" value="NZ_FOHS01000003.1"/>
</dbReference>
<evidence type="ECO:0000256" key="2">
    <source>
        <dbReference type="ARBA" id="ARBA00022670"/>
    </source>
</evidence>
<evidence type="ECO:0000256" key="1">
    <source>
        <dbReference type="ARBA" id="ARBA00001362"/>
    </source>
</evidence>
<dbReference type="HAMAP" id="MF_01924">
    <property type="entry name" value="A_A_dipeptidase"/>
    <property type="match status" value="1"/>
</dbReference>
<keyword evidence="6 9" id="KW-0224">Dipeptidase</keyword>
<dbReference type="Gene3D" id="3.30.1380.10">
    <property type="match status" value="1"/>
</dbReference>
<organism evidence="11 12">
    <name type="scientific">Hymenobacter actinosclerus</name>
    <dbReference type="NCBI Taxonomy" id="82805"/>
    <lineage>
        <taxon>Bacteria</taxon>
        <taxon>Pseudomonadati</taxon>
        <taxon>Bacteroidota</taxon>
        <taxon>Cytophagia</taxon>
        <taxon>Cytophagales</taxon>
        <taxon>Hymenobacteraceae</taxon>
        <taxon>Hymenobacter</taxon>
    </lineage>
</organism>
<keyword evidence="5 9" id="KW-0862">Zinc</keyword>
<keyword evidence="7 9" id="KW-0482">Metalloprotease</keyword>
<dbReference type="OrthoDB" id="9801430at2"/>
<dbReference type="Proteomes" id="UP000198697">
    <property type="component" value="Unassembled WGS sequence"/>
</dbReference>
<dbReference type="Pfam" id="PF01427">
    <property type="entry name" value="Peptidase_M15"/>
    <property type="match status" value="1"/>
</dbReference>
<keyword evidence="8 10" id="KW-0961">Cell wall biogenesis/degradation</keyword>
<evidence type="ECO:0000313" key="11">
    <source>
        <dbReference type="EMBL" id="SET70792.1"/>
    </source>
</evidence>
<feature type="binding site" evidence="9">
    <location>
        <position position="188"/>
    </location>
    <ligand>
        <name>Zn(2+)</name>
        <dbReference type="ChEBI" id="CHEBI:29105"/>
        <note>catalytic</note>
    </ligand>
</feature>
<dbReference type="STRING" id="82805.SAMN04487998_2431"/>
<accession>A0A1I0GI05</accession>
<keyword evidence="2 9" id="KW-0645">Protease</keyword>
<dbReference type="GO" id="GO:0160237">
    <property type="term" value="F:D-Ala-D-Ala dipeptidase activity"/>
    <property type="evidence" value="ECO:0007669"/>
    <property type="project" value="UniProtKB-EC"/>
</dbReference>
<dbReference type="GO" id="GO:0008237">
    <property type="term" value="F:metallopeptidase activity"/>
    <property type="evidence" value="ECO:0007669"/>
    <property type="project" value="UniProtKB-KW"/>
</dbReference>
<keyword evidence="4 9" id="KW-0378">Hydrolase</keyword>
<protein>
    <recommendedName>
        <fullName evidence="9 10">D-alanyl-D-alanine dipeptidase</fullName>
        <shortName evidence="9 10">D-Ala-D-Ala dipeptidase</shortName>
        <ecNumber evidence="9 10">3.4.13.22</ecNumber>
    </recommendedName>
</protein>
<dbReference type="EC" id="3.4.13.22" evidence="9 10"/>
<feature type="site" description="Transition state stabilizer" evidence="9">
    <location>
        <position position="93"/>
    </location>
</feature>
<evidence type="ECO:0000256" key="6">
    <source>
        <dbReference type="ARBA" id="ARBA00022997"/>
    </source>
</evidence>
<evidence type="ECO:0000256" key="9">
    <source>
        <dbReference type="HAMAP-Rule" id="MF_01924"/>
    </source>
</evidence>
<dbReference type="GO" id="GO:0071555">
    <property type="term" value="P:cell wall organization"/>
    <property type="evidence" value="ECO:0007669"/>
    <property type="project" value="UniProtKB-KW"/>
</dbReference>
<dbReference type="PANTHER" id="PTHR43126:SF1">
    <property type="entry name" value="D-ALANYL-D-ALANINE DIPEPTIDASE"/>
    <property type="match status" value="1"/>
</dbReference>
<keyword evidence="3 9" id="KW-0479">Metal-binding</keyword>
<proteinExistence type="inferred from homology"/>
<dbReference type="PANTHER" id="PTHR43126">
    <property type="entry name" value="D-ALANYL-D-ALANINE DIPEPTIDASE"/>
    <property type="match status" value="1"/>
</dbReference>
<feature type="active site" description="Proton donor/acceptor" evidence="9">
    <location>
        <position position="185"/>
    </location>
</feature>
<comment type="catalytic activity">
    <reaction evidence="1 9 10">
        <text>D-alanyl-D-alanine + H2O = 2 D-alanine</text>
        <dbReference type="Rhea" id="RHEA:20661"/>
        <dbReference type="ChEBI" id="CHEBI:15377"/>
        <dbReference type="ChEBI" id="CHEBI:57416"/>
        <dbReference type="ChEBI" id="CHEBI:57822"/>
        <dbReference type="EC" id="3.4.13.22"/>
    </reaction>
</comment>
<dbReference type="GO" id="GO:0008270">
    <property type="term" value="F:zinc ion binding"/>
    <property type="evidence" value="ECO:0007669"/>
    <property type="project" value="UniProtKB-UniRule"/>
</dbReference>
<evidence type="ECO:0000313" key="12">
    <source>
        <dbReference type="Proteomes" id="UP000198697"/>
    </source>
</evidence>
<dbReference type="PIRSF" id="PIRSF026671">
    <property type="entry name" value="AA_dipeptidase"/>
    <property type="match status" value="1"/>
</dbReference>
<keyword evidence="12" id="KW-1185">Reference proteome</keyword>
<dbReference type="EMBL" id="FOHS01000003">
    <property type="protein sequence ID" value="SET70792.1"/>
    <property type="molecule type" value="Genomic_DNA"/>
</dbReference>
<comment type="similarity">
    <text evidence="9 10">Belongs to the peptidase M15D family.</text>
</comment>
<evidence type="ECO:0000256" key="5">
    <source>
        <dbReference type="ARBA" id="ARBA00022833"/>
    </source>
</evidence>
<dbReference type="InterPro" id="IPR009045">
    <property type="entry name" value="Zn_M74/Hedgehog-like"/>
</dbReference>
<dbReference type="SUPFAM" id="SSF55166">
    <property type="entry name" value="Hedgehog/DD-peptidase"/>
    <property type="match status" value="1"/>
</dbReference>
<evidence type="ECO:0000256" key="10">
    <source>
        <dbReference type="PIRNR" id="PIRNR026671"/>
    </source>
</evidence>
<comment type="cofactor">
    <cofactor evidence="9">
        <name>Zn(2+)</name>
        <dbReference type="ChEBI" id="CHEBI:29105"/>
    </cofactor>
    <text evidence="9">Binds 1 zinc ion per subunit.</text>
</comment>
<name>A0A1I0GI05_9BACT</name>
<dbReference type="AlphaFoldDB" id="A0A1I0GI05"/>
<feature type="binding site" evidence="9">
    <location>
        <position position="127"/>
    </location>
    <ligand>
        <name>Zn(2+)</name>
        <dbReference type="ChEBI" id="CHEBI:29105"/>
        <note>catalytic</note>
    </ligand>
</feature>
<evidence type="ECO:0000256" key="7">
    <source>
        <dbReference type="ARBA" id="ARBA00023049"/>
    </source>
</evidence>
<evidence type="ECO:0000256" key="3">
    <source>
        <dbReference type="ARBA" id="ARBA00022723"/>
    </source>
</evidence>
<sequence length="208" mass="23605">MSRNPYHLPLICSVHEYRAQVAADPDQQLVELAAEVPGLVLDLRYATPNNLAGRPLYPRARALARRPVAAALARVQVALAPYGAGLCVYDAYRPYHVTREFYELIGDENFAAPPWRGSRHNRGCSLDVGLVLRETGQPLPLPTAFDELTPAAHARYPHLPAHVLFNRSLLLAAMRQQGFQNYPAEWWHFDHPRWPEFDLLDLSFEELF</sequence>
<dbReference type="CDD" id="cd14840">
    <property type="entry name" value="D-Ala-D-Ala_dipeptidase_Aad"/>
    <property type="match status" value="1"/>
</dbReference>
<dbReference type="InterPro" id="IPR000755">
    <property type="entry name" value="A_A_dipeptidase"/>
</dbReference>
<evidence type="ECO:0000256" key="8">
    <source>
        <dbReference type="ARBA" id="ARBA00023316"/>
    </source>
</evidence>
<feature type="binding site" evidence="9">
    <location>
        <position position="120"/>
    </location>
    <ligand>
        <name>Zn(2+)</name>
        <dbReference type="ChEBI" id="CHEBI:29105"/>
        <note>catalytic</note>
    </ligand>
</feature>
<comment type="function">
    <text evidence="9 10">Catalyzes hydrolysis of the D-alanyl-D-alanine dipeptide.</text>
</comment>